<comment type="similarity">
    <text evidence="1">Belongs to the metallo-dependent hydrolases superfamily. TatD-type hydrolase family.</text>
</comment>
<feature type="binding site" evidence="4">
    <location>
        <position position="95"/>
    </location>
    <ligand>
        <name>a divalent metal cation</name>
        <dbReference type="ChEBI" id="CHEBI:60240"/>
        <label>1</label>
    </ligand>
</feature>
<gene>
    <name evidence="5" type="ORF">BET10_13295</name>
</gene>
<dbReference type="InterPro" id="IPR032466">
    <property type="entry name" value="Metal_Hydrolase"/>
</dbReference>
<dbReference type="CDD" id="cd01310">
    <property type="entry name" value="TatD_DNAse"/>
    <property type="match status" value="1"/>
</dbReference>
<feature type="binding site" evidence="4">
    <location>
        <position position="9"/>
    </location>
    <ligand>
        <name>a divalent metal cation</name>
        <dbReference type="ChEBI" id="CHEBI:60240"/>
        <label>1</label>
    </ligand>
</feature>
<evidence type="ECO:0000313" key="6">
    <source>
        <dbReference type="Proteomes" id="UP000179786"/>
    </source>
</evidence>
<dbReference type="InterPro" id="IPR018228">
    <property type="entry name" value="DNase_TatD-rel_CS"/>
</dbReference>
<keyword evidence="3 5" id="KW-0378">Hydrolase</keyword>
<dbReference type="FunFam" id="3.20.20.140:FF:000005">
    <property type="entry name" value="TatD family hydrolase"/>
    <property type="match status" value="1"/>
</dbReference>
<reference evidence="5 6" key="1">
    <citation type="submission" date="2016-09" db="EMBL/GenBank/DDBJ databases">
        <title>Pseudoalteromonas amylolytica sp. nov., isolated from the surface seawater.</title>
        <authorList>
            <person name="Wu Y.-H."/>
            <person name="Cheng H."/>
            <person name="Jin X.-B."/>
            <person name="Wang C.-S."/>
            <person name="Xu X.-W."/>
        </authorList>
    </citation>
    <scope>NUCLEOTIDE SEQUENCE [LARGE SCALE GENOMIC DNA]</scope>
    <source>
        <strain evidence="5 6">JW1</strain>
    </source>
</reference>
<dbReference type="Proteomes" id="UP000179786">
    <property type="component" value="Unassembled WGS sequence"/>
</dbReference>
<evidence type="ECO:0000256" key="4">
    <source>
        <dbReference type="PIRSR" id="PIRSR005902-1"/>
    </source>
</evidence>
<evidence type="ECO:0000256" key="3">
    <source>
        <dbReference type="ARBA" id="ARBA00022801"/>
    </source>
</evidence>
<feature type="binding site" evidence="4">
    <location>
        <position position="203"/>
    </location>
    <ligand>
        <name>a divalent metal cation</name>
        <dbReference type="ChEBI" id="CHEBI:60240"/>
        <label>1</label>
    </ligand>
</feature>
<evidence type="ECO:0000313" key="5">
    <source>
        <dbReference type="EMBL" id="OHU90361.1"/>
    </source>
</evidence>
<organism evidence="5 6">
    <name type="scientific">Pseudoalteromonas amylolytica</name>
    <dbReference type="NCBI Taxonomy" id="1859457"/>
    <lineage>
        <taxon>Bacteria</taxon>
        <taxon>Pseudomonadati</taxon>
        <taxon>Pseudomonadota</taxon>
        <taxon>Gammaproteobacteria</taxon>
        <taxon>Alteromonadales</taxon>
        <taxon>Pseudoalteromonadaceae</taxon>
        <taxon>Pseudoalteromonas</taxon>
    </lineage>
</organism>
<comment type="caution">
    <text evidence="5">The sequence shown here is derived from an EMBL/GenBank/DDBJ whole genome shotgun (WGS) entry which is preliminary data.</text>
</comment>
<feature type="binding site" evidence="4">
    <location>
        <position position="153"/>
    </location>
    <ligand>
        <name>a divalent metal cation</name>
        <dbReference type="ChEBI" id="CHEBI:60240"/>
        <label>2</label>
    </ligand>
</feature>
<dbReference type="GO" id="GO:0016788">
    <property type="term" value="F:hydrolase activity, acting on ester bonds"/>
    <property type="evidence" value="ECO:0007669"/>
    <property type="project" value="InterPro"/>
</dbReference>
<keyword evidence="2 4" id="KW-0479">Metal-binding</keyword>
<keyword evidence="6" id="KW-1185">Reference proteome</keyword>
<accession>A0A1S1MPK5</accession>
<evidence type="ECO:0000256" key="1">
    <source>
        <dbReference type="ARBA" id="ARBA00009275"/>
    </source>
</evidence>
<dbReference type="SUPFAM" id="SSF51556">
    <property type="entry name" value="Metallo-dependent hydrolases"/>
    <property type="match status" value="1"/>
</dbReference>
<dbReference type="PROSITE" id="PS01137">
    <property type="entry name" value="TATD_1"/>
    <property type="match status" value="1"/>
</dbReference>
<feature type="binding site" evidence="4">
    <location>
        <position position="7"/>
    </location>
    <ligand>
        <name>a divalent metal cation</name>
        <dbReference type="ChEBI" id="CHEBI:60240"/>
        <label>1</label>
    </ligand>
</feature>
<proteinExistence type="inferred from homology"/>
<protein>
    <submittedName>
        <fullName evidence="5">Hydrolase</fullName>
    </submittedName>
</protein>
<dbReference type="GO" id="GO:0046872">
    <property type="term" value="F:metal ion binding"/>
    <property type="evidence" value="ECO:0007669"/>
    <property type="project" value="UniProtKB-KW"/>
</dbReference>
<dbReference type="Gene3D" id="3.20.20.140">
    <property type="entry name" value="Metal-dependent hydrolases"/>
    <property type="match status" value="1"/>
</dbReference>
<dbReference type="EMBL" id="MKJU01000026">
    <property type="protein sequence ID" value="OHU90361.1"/>
    <property type="molecule type" value="Genomic_DNA"/>
</dbReference>
<dbReference type="Pfam" id="PF01026">
    <property type="entry name" value="TatD_DNase"/>
    <property type="match status" value="1"/>
</dbReference>
<feature type="binding site" evidence="4">
    <location>
        <position position="129"/>
    </location>
    <ligand>
        <name>a divalent metal cation</name>
        <dbReference type="ChEBI" id="CHEBI:60240"/>
        <label>2</label>
    </ligand>
</feature>
<dbReference type="PANTHER" id="PTHR46124">
    <property type="entry name" value="D-AMINOACYL-TRNA DEACYLASE"/>
    <property type="match status" value="1"/>
</dbReference>
<name>A0A1S1MPK5_9GAMM</name>
<dbReference type="InterPro" id="IPR001130">
    <property type="entry name" value="TatD-like"/>
</dbReference>
<dbReference type="STRING" id="1859457.BET10_13295"/>
<dbReference type="GO" id="GO:0005829">
    <property type="term" value="C:cytosol"/>
    <property type="evidence" value="ECO:0007669"/>
    <property type="project" value="TreeGrafter"/>
</dbReference>
<dbReference type="OrthoDB" id="9810005at2"/>
<dbReference type="PANTHER" id="PTHR46124:SF3">
    <property type="entry name" value="HYDROLASE"/>
    <property type="match status" value="1"/>
</dbReference>
<dbReference type="AlphaFoldDB" id="A0A1S1MPK5"/>
<dbReference type="RefSeq" id="WP_070985725.1">
    <property type="nucleotide sequence ID" value="NZ_MKJU01000026.1"/>
</dbReference>
<sequence>MHFIDTHCHLDFTEFKLDLEQQLAHAHALGVDYFVVPGITIKQSESLLAFSERYSQCRVAAGLHPYFIDQHTDEALHQLILFAQNNKHHLVAIGECGIDGTCPQLPWQQALFAEQIKLSNMLQLPLIVHHRQSHHLIAQTFKQTPPKFGGVIHAFSGSLQQAQYYIKQGFKLGVGGTISYERASKTRKVFSQVPLECLLLETDAPSMPLSGHQGKVNEPRRLLDVFEYLCQLRSEHPEQIARQLYLSSCTLFRI</sequence>
<dbReference type="PIRSF" id="PIRSF005902">
    <property type="entry name" value="DNase_TatD"/>
    <property type="match status" value="1"/>
</dbReference>
<evidence type="ECO:0000256" key="2">
    <source>
        <dbReference type="ARBA" id="ARBA00022723"/>
    </source>
</evidence>